<evidence type="ECO:0008006" key="3">
    <source>
        <dbReference type="Google" id="ProtNLM"/>
    </source>
</evidence>
<sequence length="257" mass="27977">MTSLPAIITPALLSSLRTHPNLPAHTWYFITAVTLSQLNRPDEIPKVYLHALQPSPGESPPSQDDKLRISRRMREALIKVAAVGGVPRTINALLELKKVTPEELLDTPEPSTETSSSLTGRRADVYDIPTSQVLQRGQTFFNDIYGKVARRVMSQMDNCGTEDLGLVARLMYGYVLSSTAVLGPAETSFVMIAGLVPQDVNPQLKGHLRGALNGGATLDQVRAVRRVVVDLCRAAGMRLLDPAEPGGFGWRSEPVDL</sequence>
<proteinExistence type="predicted"/>
<organism evidence="1 2">
    <name type="scientific">Humicola insolens</name>
    <name type="common">Soft-rot fungus</name>
    <dbReference type="NCBI Taxonomy" id="85995"/>
    <lineage>
        <taxon>Eukaryota</taxon>
        <taxon>Fungi</taxon>
        <taxon>Dikarya</taxon>
        <taxon>Ascomycota</taxon>
        <taxon>Pezizomycotina</taxon>
        <taxon>Sordariomycetes</taxon>
        <taxon>Sordariomycetidae</taxon>
        <taxon>Sordariales</taxon>
        <taxon>Chaetomiaceae</taxon>
        <taxon>Mycothermus</taxon>
    </lineage>
</organism>
<dbReference type="PANTHER" id="PTHR28180">
    <property type="entry name" value="CONSERVED MITOCHONDRIAL PROTEIN-RELATED"/>
    <property type="match status" value="1"/>
</dbReference>
<keyword evidence="2" id="KW-1185">Reference proteome</keyword>
<name>A0ABR3V788_HUMIN</name>
<accession>A0ABR3V788</accession>
<evidence type="ECO:0000313" key="2">
    <source>
        <dbReference type="Proteomes" id="UP001583172"/>
    </source>
</evidence>
<dbReference type="PANTHER" id="PTHR28180:SF2">
    <property type="entry name" value="PEROXISOMAL PROTEIN 2"/>
    <property type="match status" value="1"/>
</dbReference>
<gene>
    <name evidence="1" type="ORF">VTJ49DRAFT_3985</name>
</gene>
<dbReference type="Proteomes" id="UP001583172">
    <property type="component" value="Unassembled WGS sequence"/>
</dbReference>
<dbReference type="InterPro" id="IPR029032">
    <property type="entry name" value="AhpD-like"/>
</dbReference>
<protein>
    <recommendedName>
        <fullName evidence="3">Carboxymuconolactone decarboxylase</fullName>
    </recommendedName>
</protein>
<dbReference type="SUPFAM" id="SSF69118">
    <property type="entry name" value="AhpD-like"/>
    <property type="match status" value="1"/>
</dbReference>
<dbReference type="InterPro" id="IPR052999">
    <property type="entry name" value="PTS1_Protein"/>
</dbReference>
<comment type="caution">
    <text evidence="1">The sequence shown here is derived from an EMBL/GenBank/DDBJ whole genome shotgun (WGS) entry which is preliminary data.</text>
</comment>
<evidence type="ECO:0000313" key="1">
    <source>
        <dbReference type="EMBL" id="KAL1837326.1"/>
    </source>
</evidence>
<dbReference type="Gene3D" id="1.20.1290.10">
    <property type="entry name" value="AhpD-like"/>
    <property type="match status" value="1"/>
</dbReference>
<dbReference type="EMBL" id="JAZGSY010000306">
    <property type="protein sequence ID" value="KAL1837326.1"/>
    <property type="molecule type" value="Genomic_DNA"/>
</dbReference>
<reference evidence="1 2" key="1">
    <citation type="journal article" date="2024" name="Commun. Biol.">
        <title>Comparative genomic analysis of thermophilic fungi reveals convergent evolutionary adaptations and gene losses.</title>
        <authorList>
            <person name="Steindorff A.S."/>
            <person name="Aguilar-Pontes M.V."/>
            <person name="Robinson A.J."/>
            <person name="Andreopoulos B."/>
            <person name="LaButti K."/>
            <person name="Kuo A."/>
            <person name="Mondo S."/>
            <person name="Riley R."/>
            <person name="Otillar R."/>
            <person name="Haridas S."/>
            <person name="Lipzen A."/>
            <person name="Grimwood J."/>
            <person name="Schmutz J."/>
            <person name="Clum A."/>
            <person name="Reid I.D."/>
            <person name="Moisan M.C."/>
            <person name="Butler G."/>
            <person name="Nguyen T.T.M."/>
            <person name="Dewar K."/>
            <person name="Conant G."/>
            <person name="Drula E."/>
            <person name="Henrissat B."/>
            <person name="Hansel C."/>
            <person name="Singer S."/>
            <person name="Hutchinson M.I."/>
            <person name="de Vries R.P."/>
            <person name="Natvig D.O."/>
            <person name="Powell A.J."/>
            <person name="Tsang A."/>
            <person name="Grigoriev I.V."/>
        </authorList>
    </citation>
    <scope>NUCLEOTIDE SEQUENCE [LARGE SCALE GENOMIC DNA]</scope>
    <source>
        <strain evidence="1 2">CBS 620.91</strain>
    </source>
</reference>